<gene>
    <name evidence="2" type="ORF">SE17_26730</name>
</gene>
<dbReference type="Gene3D" id="3.60.21.10">
    <property type="match status" value="1"/>
</dbReference>
<dbReference type="InterPro" id="IPR004843">
    <property type="entry name" value="Calcineurin-like_PHP"/>
</dbReference>
<feature type="non-terminal residue" evidence="2">
    <location>
        <position position="78"/>
    </location>
</feature>
<reference evidence="2 3" key="1">
    <citation type="submission" date="2015-09" db="EMBL/GenBank/DDBJ databases">
        <title>Draft genome sequence of Kouleothrix aurantiaca JCM 19913.</title>
        <authorList>
            <person name="Hemp J."/>
        </authorList>
    </citation>
    <scope>NUCLEOTIDE SEQUENCE [LARGE SCALE GENOMIC DNA]</scope>
    <source>
        <strain evidence="2 3">COM-B</strain>
    </source>
</reference>
<dbReference type="GO" id="GO:0016787">
    <property type="term" value="F:hydrolase activity"/>
    <property type="evidence" value="ECO:0007669"/>
    <property type="project" value="InterPro"/>
</dbReference>
<name>A0A0P9CY68_9CHLR</name>
<protein>
    <recommendedName>
        <fullName evidence="1">Calcineurin-like phosphoesterase domain-containing protein</fullName>
    </recommendedName>
</protein>
<organism evidence="2 3">
    <name type="scientific">Kouleothrix aurantiaca</name>
    <dbReference type="NCBI Taxonomy" id="186479"/>
    <lineage>
        <taxon>Bacteria</taxon>
        <taxon>Bacillati</taxon>
        <taxon>Chloroflexota</taxon>
        <taxon>Chloroflexia</taxon>
        <taxon>Chloroflexales</taxon>
        <taxon>Roseiflexineae</taxon>
        <taxon>Roseiflexaceae</taxon>
        <taxon>Kouleothrix</taxon>
    </lineage>
</organism>
<comment type="caution">
    <text evidence="2">The sequence shown here is derived from an EMBL/GenBank/DDBJ whole genome shotgun (WGS) entry which is preliminary data.</text>
</comment>
<sequence length="78" mass="8053">MRIAALYDIHGNLPALEAALDAIARADVDALVVGGDVVAGPMPTETLACLRALPLPVHFIRGNADREVAERLAGIPAG</sequence>
<evidence type="ECO:0000313" key="3">
    <source>
        <dbReference type="Proteomes" id="UP000050509"/>
    </source>
</evidence>
<dbReference type="InterPro" id="IPR029052">
    <property type="entry name" value="Metallo-depent_PP-like"/>
</dbReference>
<evidence type="ECO:0000313" key="2">
    <source>
        <dbReference type="EMBL" id="KPV50475.1"/>
    </source>
</evidence>
<evidence type="ECO:0000259" key="1">
    <source>
        <dbReference type="Pfam" id="PF00149"/>
    </source>
</evidence>
<dbReference type="EMBL" id="LJCR01001371">
    <property type="protein sequence ID" value="KPV50475.1"/>
    <property type="molecule type" value="Genomic_DNA"/>
</dbReference>
<dbReference type="SUPFAM" id="SSF56300">
    <property type="entry name" value="Metallo-dependent phosphatases"/>
    <property type="match status" value="1"/>
</dbReference>
<accession>A0A0P9CY68</accession>
<proteinExistence type="predicted"/>
<dbReference type="Proteomes" id="UP000050509">
    <property type="component" value="Unassembled WGS sequence"/>
</dbReference>
<dbReference type="Pfam" id="PF00149">
    <property type="entry name" value="Metallophos"/>
    <property type="match status" value="1"/>
</dbReference>
<keyword evidence="3" id="KW-1185">Reference proteome</keyword>
<dbReference type="AlphaFoldDB" id="A0A0P9CY68"/>
<feature type="domain" description="Calcineurin-like phosphoesterase" evidence="1">
    <location>
        <begin position="1"/>
        <end position="67"/>
    </location>
</feature>